<dbReference type="Pfam" id="PF00005">
    <property type="entry name" value="ABC_tran"/>
    <property type="match status" value="1"/>
</dbReference>
<evidence type="ECO:0000313" key="6">
    <source>
        <dbReference type="Proteomes" id="UP001330812"/>
    </source>
</evidence>
<sequence>MLEVKELCHTYLTEDREAVAALDTIDLVIEAGEFVAIVGPSGCGKTTLLNIAAGLETHEGTGSITVMGHEPAPGRSGVGYMLARDCLLPWRRAIDNAALALELHGVGKRERLRRATDALAAVQLAGFESAYPAQLSQGMRQRVALARVFAENPELILLDEPFSALDAQTRLVAQDAFVGLWERHRATVVLVTHDLAEAVALADRVVLMTARPGRIKEIVDIDLPRPRTGEAWAADPQFQRVYQNLWKSLKEEVARTLDTGAQRLQKELSA</sequence>
<dbReference type="PANTHER" id="PTHR42788">
    <property type="entry name" value="TAURINE IMPORT ATP-BINDING PROTEIN-RELATED"/>
    <property type="match status" value="1"/>
</dbReference>
<evidence type="ECO:0000259" key="4">
    <source>
        <dbReference type="PROSITE" id="PS50893"/>
    </source>
</evidence>
<dbReference type="RefSeq" id="WP_326834713.1">
    <property type="nucleotide sequence ID" value="NZ_CP142149.1"/>
</dbReference>
<dbReference type="InterPro" id="IPR050166">
    <property type="entry name" value="ABC_transporter_ATP-bind"/>
</dbReference>
<dbReference type="SMART" id="SM00382">
    <property type="entry name" value="AAA"/>
    <property type="match status" value="1"/>
</dbReference>
<evidence type="ECO:0000256" key="1">
    <source>
        <dbReference type="ARBA" id="ARBA00022448"/>
    </source>
</evidence>
<keyword evidence="1" id="KW-0813">Transport</keyword>
<dbReference type="PROSITE" id="PS50893">
    <property type="entry name" value="ABC_TRANSPORTER_2"/>
    <property type="match status" value="1"/>
</dbReference>
<evidence type="ECO:0000256" key="2">
    <source>
        <dbReference type="ARBA" id="ARBA00022741"/>
    </source>
</evidence>
<feature type="domain" description="ABC transporter" evidence="4">
    <location>
        <begin position="2"/>
        <end position="231"/>
    </location>
</feature>
<keyword evidence="2" id="KW-0547">Nucleotide-binding</keyword>
<dbReference type="GO" id="GO:0005524">
    <property type="term" value="F:ATP binding"/>
    <property type="evidence" value="ECO:0007669"/>
    <property type="project" value="UniProtKB-KW"/>
</dbReference>
<dbReference type="PANTHER" id="PTHR42788:SF13">
    <property type="entry name" value="ALIPHATIC SULFONATES IMPORT ATP-BINDING PROTEIN SSUB"/>
    <property type="match status" value="1"/>
</dbReference>
<dbReference type="InterPro" id="IPR003593">
    <property type="entry name" value="AAA+_ATPase"/>
</dbReference>
<dbReference type="PROSITE" id="PS00211">
    <property type="entry name" value="ABC_TRANSPORTER_1"/>
    <property type="match status" value="1"/>
</dbReference>
<dbReference type="Proteomes" id="UP001330812">
    <property type="component" value="Chromosome"/>
</dbReference>
<dbReference type="SUPFAM" id="SSF52540">
    <property type="entry name" value="P-loop containing nucleoside triphosphate hydrolases"/>
    <property type="match status" value="1"/>
</dbReference>
<reference evidence="5 6" key="1">
    <citation type="journal article" date="2015" name="Int. J. Syst. Evol. Microbiol.">
        <title>Amycolatopsis rhabdoformis sp. nov., an actinomycete isolated from a tropical forest soil.</title>
        <authorList>
            <person name="Souza W.R."/>
            <person name="Silva R.E."/>
            <person name="Goodfellow M."/>
            <person name="Busarakam K."/>
            <person name="Figueiro F.S."/>
            <person name="Ferreira D."/>
            <person name="Rodrigues-Filho E."/>
            <person name="Moraes L.A.B."/>
            <person name="Zucchi T.D."/>
        </authorList>
    </citation>
    <scope>NUCLEOTIDE SEQUENCE [LARGE SCALE GENOMIC DNA]</scope>
    <source>
        <strain evidence="5 6">NCIMB 14900</strain>
    </source>
</reference>
<protein>
    <submittedName>
        <fullName evidence="5">ABC transporter ATP-binding protein</fullName>
    </submittedName>
</protein>
<gene>
    <name evidence="5" type="ORF">VSH64_07255</name>
</gene>
<name>A0ABZ1IBV6_9PSEU</name>
<dbReference type="InterPro" id="IPR017871">
    <property type="entry name" value="ABC_transporter-like_CS"/>
</dbReference>
<evidence type="ECO:0000256" key="3">
    <source>
        <dbReference type="ARBA" id="ARBA00022840"/>
    </source>
</evidence>
<proteinExistence type="predicted"/>
<dbReference type="CDD" id="cd03293">
    <property type="entry name" value="ABC_NrtD_SsuB_transporters"/>
    <property type="match status" value="1"/>
</dbReference>
<dbReference type="EMBL" id="CP142149">
    <property type="protein sequence ID" value="WSE31905.1"/>
    <property type="molecule type" value="Genomic_DNA"/>
</dbReference>
<accession>A0ABZ1IBV6</accession>
<dbReference type="InterPro" id="IPR003439">
    <property type="entry name" value="ABC_transporter-like_ATP-bd"/>
</dbReference>
<keyword evidence="3 5" id="KW-0067">ATP-binding</keyword>
<keyword evidence="6" id="KW-1185">Reference proteome</keyword>
<dbReference type="Gene3D" id="3.40.50.300">
    <property type="entry name" value="P-loop containing nucleotide triphosphate hydrolases"/>
    <property type="match status" value="1"/>
</dbReference>
<organism evidence="5 6">
    <name type="scientific">Amycolatopsis rhabdoformis</name>
    <dbReference type="NCBI Taxonomy" id="1448059"/>
    <lineage>
        <taxon>Bacteria</taxon>
        <taxon>Bacillati</taxon>
        <taxon>Actinomycetota</taxon>
        <taxon>Actinomycetes</taxon>
        <taxon>Pseudonocardiales</taxon>
        <taxon>Pseudonocardiaceae</taxon>
        <taxon>Amycolatopsis</taxon>
    </lineage>
</organism>
<dbReference type="InterPro" id="IPR027417">
    <property type="entry name" value="P-loop_NTPase"/>
</dbReference>
<evidence type="ECO:0000313" key="5">
    <source>
        <dbReference type="EMBL" id="WSE31905.1"/>
    </source>
</evidence>